<dbReference type="Proteomes" id="UP001560019">
    <property type="component" value="Unassembled WGS sequence"/>
</dbReference>
<accession>A0ABV3XSE7</accession>
<proteinExistence type="predicted"/>
<comment type="caution">
    <text evidence="1">The sequence shown here is derived from an EMBL/GenBank/DDBJ whole genome shotgun (WGS) entry which is preliminary data.</text>
</comment>
<dbReference type="RefSeq" id="WP_125408580.1">
    <property type="nucleotide sequence ID" value="NZ_JBEHHI010000001.1"/>
</dbReference>
<keyword evidence="2" id="KW-1185">Reference proteome</keyword>
<name>A0ABV3XSE7_9RHOB</name>
<protein>
    <submittedName>
        <fullName evidence="1">Uncharacterized protein</fullName>
    </submittedName>
</protein>
<reference evidence="1 2" key="1">
    <citation type="submission" date="2024-06" db="EMBL/GenBank/DDBJ databases">
        <title>Genome of Rhodovulum iodosum, a marine photoferrotroph.</title>
        <authorList>
            <person name="Bianchini G."/>
            <person name="Nikeleit V."/>
            <person name="Kappler A."/>
            <person name="Bryce C."/>
            <person name="Sanchez-Baracaldo P."/>
        </authorList>
    </citation>
    <scope>NUCLEOTIDE SEQUENCE [LARGE SCALE GENOMIC DNA]</scope>
    <source>
        <strain evidence="1 2">UT/N1</strain>
    </source>
</reference>
<organism evidence="1 2">
    <name type="scientific">Rhodovulum iodosum</name>
    <dbReference type="NCBI Taxonomy" id="68291"/>
    <lineage>
        <taxon>Bacteria</taxon>
        <taxon>Pseudomonadati</taxon>
        <taxon>Pseudomonadota</taxon>
        <taxon>Alphaproteobacteria</taxon>
        <taxon>Rhodobacterales</taxon>
        <taxon>Paracoccaceae</taxon>
        <taxon>Rhodovulum</taxon>
    </lineage>
</organism>
<evidence type="ECO:0000313" key="2">
    <source>
        <dbReference type="Proteomes" id="UP001560019"/>
    </source>
</evidence>
<evidence type="ECO:0000313" key="1">
    <source>
        <dbReference type="EMBL" id="MEX5728238.1"/>
    </source>
</evidence>
<sequence>MPYTFKTNELSKLPRTDEELTLTSNHNHVVGEFAQSDPVFVFVENGSILGAVGGMVARGMLVDATPVEKSVRLTIRFDGVKVSAPLSLKNLDRFAHPKKYHLPERDNPALRGVFSILQDVAEIRRNTTGQPVHALSEDAADWLNLYHFEKERS</sequence>
<dbReference type="EMBL" id="JBEHHI010000001">
    <property type="protein sequence ID" value="MEX5728238.1"/>
    <property type="molecule type" value="Genomic_DNA"/>
</dbReference>
<gene>
    <name evidence="1" type="ORF">Ga0609869_001591</name>
</gene>